<dbReference type="Gene3D" id="1.10.238.160">
    <property type="match status" value="1"/>
</dbReference>
<dbReference type="NCBIfam" id="TIGR01764">
    <property type="entry name" value="excise"/>
    <property type="match status" value="1"/>
</dbReference>
<dbReference type="Pfam" id="PF12728">
    <property type="entry name" value="HTH_17"/>
    <property type="match status" value="1"/>
</dbReference>
<keyword evidence="3" id="KW-1185">Reference proteome</keyword>
<reference evidence="2 3" key="1">
    <citation type="submission" date="2019-02" db="EMBL/GenBank/DDBJ databases">
        <title>Deep-cultivation of Planctomycetes and their phenomic and genomic characterization uncovers novel biology.</title>
        <authorList>
            <person name="Wiegand S."/>
            <person name="Jogler M."/>
            <person name="Boedeker C."/>
            <person name="Pinto D."/>
            <person name="Vollmers J."/>
            <person name="Rivas-Marin E."/>
            <person name="Kohn T."/>
            <person name="Peeters S.H."/>
            <person name="Heuer A."/>
            <person name="Rast P."/>
            <person name="Oberbeckmann S."/>
            <person name="Bunk B."/>
            <person name="Jeske O."/>
            <person name="Meyerdierks A."/>
            <person name="Storesund J.E."/>
            <person name="Kallscheuer N."/>
            <person name="Luecker S."/>
            <person name="Lage O.M."/>
            <person name="Pohl T."/>
            <person name="Merkel B.J."/>
            <person name="Hornburger P."/>
            <person name="Mueller R.-W."/>
            <person name="Bruemmer F."/>
            <person name="Labrenz M."/>
            <person name="Spormann A.M."/>
            <person name="Op Den Camp H."/>
            <person name="Overmann J."/>
            <person name="Amann R."/>
            <person name="Jetten M.S.M."/>
            <person name="Mascher T."/>
            <person name="Medema M.H."/>
            <person name="Devos D.P."/>
            <person name="Kaster A.-K."/>
            <person name="Ovreas L."/>
            <person name="Rohde M."/>
            <person name="Galperin M.Y."/>
            <person name="Jogler C."/>
        </authorList>
    </citation>
    <scope>NUCLEOTIDE SEQUENCE [LARGE SCALE GENOMIC DNA]</scope>
    <source>
        <strain evidence="2 3">KOR34</strain>
    </source>
</reference>
<evidence type="ECO:0000259" key="1">
    <source>
        <dbReference type="Pfam" id="PF12728"/>
    </source>
</evidence>
<dbReference type="RefSeq" id="WP_146564378.1">
    <property type="nucleotide sequence ID" value="NZ_SIHJ01000001.1"/>
</dbReference>
<comment type="caution">
    <text evidence="2">The sequence shown here is derived from an EMBL/GenBank/DDBJ whole genome shotgun (WGS) entry which is preliminary data.</text>
</comment>
<accession>A0A5C5VH69</accession>
<organism evidence="2 3">
    <name type="scientific">Posidoniimonas corsicana</name>
    <dbReference type="NCBI Taxonomy" id="1938618"/>
    <lineage>
        <taxon>Bacteria</taxon>
        <taxon>Pseudomonadati</taxon>
        <taxon>Planctomycetota</taxon>
        <taxon>Planctomycetia</taxon>
        <taxon>Pirellulales</taxon>
        <taxon>Lacipirellulaceae</taxon>
        <taxon>Posidoniimonas</taxon>
    </lineage>
</organism>
<dbReference type="GO" id="GO:0003677">
    <property type="term" value="F:DNA binding"/>
    <property type="evidence" value="ECO:0007669"/>
    <property type="project" value="InterPro"/>
</dbReference>
<evidence type="ECO:0000313" key="3">
    <source>
        <dbReference type="Proteomes" id="UP000316714"/>
    </source>
</evidence>
<dbReference type="SUPFAM" id="SSF46955">
    <property type="entry name" value="Putative DNA-binding domain"/>
    <property type="match status" value="1"/>
</dbReference>
<dbReference type="InterPro" id="IPR009061">
    <property type="entry name" value="DNA-bd_dom_put_sf"/>
</dbReference>
<dbReference type="InterPro" id="IPR010093">
    <property type="entry name" value="SinI_DNA-bd"/>
</dbReference>
<dbReference type="Proteomes" id="UP000316714">
    <property type="component" value="Unassembled WGS sequence"/>
</dbReference>
<proteinExistence type="predicted"/>
<feature type="domain" description="Helix-turn-helix" evidence="1">
    <location>
        <begin position="12"/>
        <end position="61"/>
    </location>
</feature>
<dbReference type="EMBL" id="SIHJ01000001">
    <property type="protein sequence ID" value="TWT37012.1"/>
    <property type="molecule type" value="Genomic_DNA"/>
</dbReference>
<sequence>MSPPVESSPAKLLDVRAVAERLDCSTRHVYRLADAGRMPAPVKLGTLVRWPQQSVDDWIAAGCPNIRQLKGGRR</sequence>
<dbReference type="InterPro" id="IPR041657">
    <property type="entry name" value="HTH_17"/>
</dbReference>
<protein>
    <submittedName>
        <fullName evidence="2">Helix-turn-helix domain protein</fullName>
    </submittedName>
</protein>
<name>A0A5C5VH69_9BACT</name>
<gene>
    <name evidence="2" type="ORF">KOR34_19580</name>
</gene>
<evidence type="ECO:0000313" key="2">
    <source>
        <dbReference type="EMBL" id="TWT37012.1"/>
    </source>
</evidence>
<dbReference type="OrthoDB" id="291753at2"/>
<dbReference type="AlphaFoldDB" id="A0A5C5VH69"/>